<proteinExistence type="predicted"/>
<evidence type="ECO:0000313" key="3">
    <source>
        <dbReference type="Proteomes" id="UP000607653"/>
    </source>
</evidence>
<dbReference type="Proteomes" id="UP000607653">
    <property type="component" value="Unassembled WGS sequence"/>
</dbReference>
<evidence type="ECO:0000256" key="1">
    <source>
        <dbReference type="SAM" id="Coils"/>
    </source>
</evidence>
<protein>
    <submittedName>
        <fullName evidence="2">Uncharacterized protein</fullName>
    </submittedName>
</protein>
<comment type="caution">
    <text evidence="2">The sequence shown here is derived from an EMBL/GenBank/DDBJ whole genome shotgun (WGS) entry which is preliminary data.</text>
</comment>
<sequence>MPSSNVDGHDHSNDFRIVRHIDSSSQVEMISGIIAEDLEQPSDAKEENFSITAAPDIQGSINSLISNLIETTINTIRKEIEKASPKALILGRQKIEDTISLLKGMALQSPLWQSKVESTIKNTRIIIQQAIEIKELNDIFQVGPNIDMLHFENVSSQYHDCLKQIKQVNEAIGTLERSLDIKNSDLIMLENELQEIEDKAKSLGENFEVDKIFKLKLQGDIETLKQELEGHEKAEVELKIAKLEAGGDILVEFEEKKKAKASLLEKYSS</sequence>
<keyword evidence="3" id="KW-1185">Reference proteome</keyword>
<accession>A0A822XEY4</accession>
<dbReference type="AlphaFoldDB" id="A0A822XEY4"/>
<feature type="coiled-coil region" evidence="1">
    <location>
        <begin position="179"/>
        <end position="241"/>
    </location>
</feature>
<keyword evidence="1" id="KW-0175">Coiled coil</keyword>
<evidence type="ECO:0000313" key="2">
    <source>
        <dbReference type="EMBL" id="DAD18757.1"/>
    </source>
</evidence>
<gene>
    <name evidence="2" type="ORF">HUJ06_020220</name>
</gene>
<reference evidence="2 3" key="1">
    <citation type="journal article" date="2020" name="Mol. Biol. Evol.">
        <title>Distinct Expression and Methylation Patterns for Genes with Different Fates following a Single Whole-Genome Duplication in Flowering Plants.</title>
        <authorList>
            <person name="Shi T."/>
            <person name="Rahmani R.S."/>
            <person name="Gugger P.F."/>
            <person name="Wang M."/>
            <person name="Li H."/>
            <person name="Zhang Y."/>
            <person name="Li Z."/>
            <person name="Wang Q."/>
            <person name="Van de Peer Y."/>
            <person name="Marchal K."/>
            <person name="Chen J."/>
        </authorList>
    </citation>
    <scope>NUCLEOTIDE SEQUENCE [LARGE SCALE GENOMIC DNA]</scope>
    <source>
        <tissue evidence="2">Leaf</tissue>
    </source>
</reference>
<name>A0A822XEY4_NELNU</name>
<dbReference type="EMBL" id="DUZY01000001">
    <property type="protein sequence ID" value="DAD18757.1"/>
    <property type="molecule type" value="Genomic_DNA"/>
</dbReference>
<organism evidence="2 3">
    <name type="scientific">Nelumbo nucifera</name>
    <name type="common">Sacred lotus</name>
    <dbReference type="NCBI Taxonomy" id="4432"/>
    <lineage>
        <taxon>Eukaryota</taxon>
        <taxon>Viridiplantae</taxon>
        <taxon>Streptophyta</taxon>
        <taxon>Embryophyta</taxon>
        <taxon>Tracheophyta</taxon>
        <taxon>Spermatophyta</taxon>
        <taxon>Magnoliopsida</taxon>
        <taxon>Proteales</taxon>
        <taxon>Nelumbonaceae</taxon>
        <taxon>Nelumbo</taxon>
    </lineage>
</organism>